<dbReference type="Gene3D" id="3.10.250.10">
    <property type="entry name" value="SRCR-like domain"/>
    <property type="match status" value="3"/>
</dbReference>
<name>A0A6J1UB33_9SAUR</name>
<feature type="disulfide bond" evidence="7">
    <location>
        <begin position="387"/>
        <end position="448"/>
    </location>
</feature>
<dbReference type="InterPro" id="IPR001190">
    <property type="entry name" value="SRCR"/>
</dbReference>
<evidence type="ECO:0000256" key="4">
    <source>
        <dbReference type="ARBA" id="ARBA00022737"/>
    </source>
</evidence>
<dbReference type="PROSITE" id="PS50287">
    <property type="entry name" value="SRCR_2"/>
    <property type="match status" value="3"/>
</dbReference>
<dbReference type="SUPFAM" id="SSF56487">
    <property type="entry name" value="SRCR-like"/>
    <property type="match status" value="3"/>
</dbReference>
<dbReference type="GO" id="GO:0031638">
    <property type="term" value="P:zymogen activation"/>
    <property type="evidence" value="ECO:0007669"/>
    <property type="project" value="TreeGrafter"/>
</dbReference>
<keyword evidence="6" id="KW-0325">Glycoprotein</keyword>
<dbReference type="SMART" id="SM00202">
    <property type="entry name" value="SR"/>
    <property type="match status" value="3"/>
</dbReference>
<dbReference type="GO" id="GO:0004252">
    <property type="term" value="F:serine-type endopeptidase activity"/>
    <property type="evidence" value="ECO:0007669"/>
    <property type="project" value="TreeGrafter"/>
</dbReference>
<proteinExistence type="predicted"/>
<dbReference type="KEGG" id="nss:113415109"/>
<dbReference type="GO" id="GO:0005886">
    <property type="term" value="C:plasma membrane"/>
    <property type="evidence" value="ECO:0007669"/>
    <property type="project" value="TreeGrafter"/>
</dbReference>
<feature type="disulfide bond" evidence="7">
    <location>
        <begin position="100"/>
        <end position="161"/>
    </location>
</feature>
<gene>
    <name evidence="10" type="primary">SSC4D</name>
</gene>
<evidence type="ECO:0000256" key="3">
    <source>
        <dbReference type="ARBA" id="ARBA00022729"/>
    </source>
</evidence>
<evidence type="ECO:0000256" key="6">
    <source>
        <dbReference type="ARBA" id="ARBA00023180"/>
    </source>
</evidence>
<feature type="disulfide bond" evidence="7">
    <location>
        <begin position="131"/>
        <end position="141"/>
    </location>
</feature>
<comment type="subcellular location">
    <subcellularLocation>
        <location evidence="1">Secreted</location>
    </subcellularLocation>
</comment>
<feature type="domain" description="SRCR" evidence="8">
    <location>
        <begin position="62"/>
        <end position="162"/>
    </location>
</feature>
<evidence type="ECO:0000256" key="1">
    <source>
        <dbReference type="ARBA" id="ARBA00004613"/>
    </source>
</evidence>
<feature type="domain" description="SRCR" evidence="8">
    <location>
        <begin position="349"/>
        <end position="449"/>
    </location>
</feature>
<keyword evidence="10" id="KW-0675">Receptor</keyword>
<feature type="domain" description="SRCR" evidence="8">
    <location>
        <begin position="191"/>
        <end position="291"/>
    </location>
</feature>
<feature type="disulfide bond" evidence="7">
    <location>
        <begin position="260"/>
        <end position="270"/>
    </location>
</feature>
<keyword evidence="2" id="KW-0964">Secreted</keyword>
<evidence type="ECO:0000256" key="2">
    <source>
        <dbReference type="ARBA" id="ARBA00022525"/>
    </source>
</evidence>
<feature type="disulfide bond" evidence="7">
    <location>
        <begin position="87"/>
        <end position="151"/>
    </location>
</feature>
<dbReference type="PANTHER" id="PTHR48071:SF15">
    <property type="entry name" value="SRCR DOMAIN-CONTAINING PROTEIN"/>
    <property type="match status" value="1"/>
</dbReference>
<dbReference type="PANTHER" id="PTHR48071">
    <property type="entry name" value="SRCR DOMAIN-CONTAINING PROTEIN"/>
    <property type="match status" value="1"/>
</dbReference>
<dbReference type="GeneID" id="113415109"/>
<evidence type="ECO:0000259" key="8">
    <source>
        <dbReference type="PROSITE" id="PS50287"/>
    </source>
</evidence>
<keyword evidence="4" id="KW-0677">Repeat</keyword>
<evidence type="ECO:0000256" key="7">
    <source>
        <dbReference type="PROSITE-ProRule" id="PRU00196"/>
    </source>
</evidence>
<feature type="disulfide bond" evidence="7">
    <location>
        <begin position="374"/>
        <end position="438"/>
    </location>
</feature>
<accession>A0A6J1UB33</accession>
<dbReference type="PRINTS" id="PR00258">
    <property type="entry name" value="SPERACTRCPTR"/>
</dbReference>
<dbReference type="GO" id="GO:0005615">
    <property type="term" value="C:extracellular space"/>
    <property type="evidence" value="ECO:0007669"/>
    <property type="project" value="TreeGrafter"/>
</dbReference>
<dbReference type="Pfam" id="PF00530">
    <property type="entry name" value="SRCR"/>
    <property type="match status" value="3"/>
</dbReference>
<dbReference type="AlphaFoldDB" id="A0A6J1UB33"/>
<feature type="disulfide bond" evidence="7">
    <location>
        <begin position="229"/>
        <end position="290"/>
    </location>
</feature>
<evidence type="ECO:0000313" key="9">
    <source>
        <dbReference type="Proteomes" id="UP000504612"/>
    </source>
</evidence>
<organism evidence="9 10">
    <name type="scientific">Notechis scutatus</name>
    <name type="common">mainland tiger snake</name>
    <dbReference type="NCBI Taxonomy" id="8663"/>
    <lineage>
        <taxon>Eukaryota</taxon>
        <taxon>Metazoa</taxon>
        <taxon>Chordata</taxon>
        <taxon>Craniata</taxon>
        <taxon>Vertebrata</taxon>
        <taxon>Euteleostomi</taxon>
        <taxon>Lepidosauria</taxon>
        <taxon>Squamata</taxon>
        <taxon>Bifurcata</taxon>
        <taxon>Unidentata</taxon>
        <taxon>Episquamata</taxon>
        <taxon>Toxicofera</taxon>
        <taxon>Serpentes</taxon>
        <taxon>Colubroidea</taxon>
        <taxon>Elapidae</taxon>
        <taxon>Hydrophiinae</taxon>
        <taxon>Notechis</taxon>
    </lineage>
</organism>
<keyword evidence="5 7" id="KW-1015">Disulfide bond</keyword>
<dbReference type="FunFam" id="3.10.250.10:FF:000001">
    <property type="entry name" value="Lysyl oxidase 4 isoform X1"/>
    <property type="match status" value="3"/>
</dbReference>
<protein>
    <submittedName>
        <fullName evidence="10">Scavenger receptor cysteine-rich domain-containing group B protein</fullName>
    </submittedName>
</protein>
<dbReference type="Proteomes" id="UP000504612">
    <property type="component" value="Unplaced"/>
</dbReference>
<dbReference type="InterPro" id="IPR036772">
    <property type="entry name" value="SRCR-like_dom_sf"/>
</dbReference>
<evidence type="ECO:0000313" key="10">
    <source>
        <dbReference type="RefSeq" id="XP_026528136.1"/>
    </source>
</evidence>
<dbReference type="RefSeq" id="XP_026528136.1">
    <property type="nucleotide sequence ID" value="XM_026672351.1"/>
</dbReference>
<keyword evidence="3" id="KW-0732">Signal</keyword>
<dbReference type="PROSITE" id="PS00420">
    <property type="entry name" value="SRCR_1"/>
    <property type="match status" value="2"/>
</dbReference>
<feature type="disulfide bond" evidence="7">
    <location>
        <begin position="216"/>
        <end position="280"/>
    </location>
</feature>
<keyword evidence="9" id="KW-1185">Reference proteome</keyword>
<evidence type="ECO:0000256" key="5">
    <source>
        <dbReference type="ARBA" id="ARBA00023157"/>
    </source>
</evidence>
<feature type="disulfide bond" evidence="7">
    <location>
        <begin position="418"/>
        <end position="428"/>
    </location>
</feature>
<sequence length="477" mass="51632">MNFGPWPGYRKKDQKPGLCVPPALLTLPTLAPFFFLLLTAGSTGAAPMTVPDSNSALFFPEVRLVNGRTRCQGRVEIFYNNTWGTVCDDDWDIVDANVVCRQLGCSHAIGMPPTLSFGRGQGPIFLDNVDCKGREAALSECSSRGWGIHNCYHYEDVAVMCNELLPTQSAKDPASKTTTSPLKDKKSNGRIRLVNGANACQGRVEIFYKGNWGTVCDDEWELHDANVVCKQMDCGHAVAYRTNAYFGYGTGRILLDNVNCDGNEPQLSACFSLGWGIHNCGHHEDAGVICSGLGTTTTIMPITTLVVEDYKESFTDTVTVTEDTIQPTSETEMAMTSALLMLEKKSGGIRLANGNSSCQGRVEVLYGDFWGTVCDDDWDYPNAQVVCRQLGCGAAIGATVLGYFGYGSGPILLDNVDCIGTETELTDCFNLGWGQHNCGHHEDAGVLCRGAEESGVSLQEDTFATTTSTTTRPKEGM</sequence>
<dbReference type="CTD" id="136853"/>
<reference evidence="10" key="1">
    <citation type="submission" date="2025-08" db="UniProtKB">
        <authorList>
            <consortium name="RefSeq"/>
        </authorList>
    </citation>
    <scope>IDENTIFICATION</scope>
</reference>